<keyword evidence="4 8" id="KW-0418">Kinase</keyword>
<dbReference type="Pfam" id="PF00069">
    <property type="entry name" value="Pkinase"/>
    <property type="match status" value="1"/>
</dbReference>
<dbReference type="CDD" id="cd07834">
    <property type="entry name" value="STKc_MAPK"/>
    <property type="match status" value="1"/>
</dbReference>
<keyword evidence="1 7" id="KW-0723">Serine/threonine-protein kinase</keyword>
<dbReference type="EMBL" id="JXTI01000027">
    <property type="protein sequence ID" value="KWX14628.1"/>
    <property type="molecule type" value="Genomic_DNA"/>
</dbReference>
<comment type="caution">
    <text evidence="10">The sequence shown here is derived from an EMBL/GenBank/DDBJ whole genome shotgun (WGS) entry which is preliminary data.</text>
</comment>
<dbReference type="FunFam" id="3.30.200.20:FF:000564">
    <property type="entry name" value="Mitogen-activated protein kinase"/>
    <property type="match status" value="1"/>
</dbReference>
<dbReference type="InterPro" id="IPR050117">
    <property type="entry name" value="MAPK"/>
</dbReference>
<dbReference type="PANTHER" id="PTHR24055">
    <property type="entry name" value="MITOGEN-ACTIVATED PROTEIN KINASE"/>
    <property type="match status" value="1"/>
</dbReference>
<dbReference type="GO" id="GO:0005524">
    <property type="term" value="F:ATP binding"/>
    <property type="evidence" value="ECO:0007669"/>
    <property type="project" value="UniProtKB-UniRule"/>
</dbReference>
<evidence type="ECO:0000256" key="5">
    <source>
        <dbReference type="ARBA" id="ARBA00022840"/>
    </source>
</evidence>
<dbReference type="InterPro" id="IPR000719">
    <property type="entry name" value="Prot_kinase_dom"/>
</dbReference>
<dbReference type="InterPro" id="IPR003527">
    <property type="entry name" value="MAP_kinase_CS"/>
</dbReference>
<dbReference type="SUPFAM" id="SSF56112">
    <property type="entry name" value="Protein kinase-like (PK-like)"/>
    <property type="match status" value="1"/>
</dbReference>
<dbReference type="PROSITE" id="PS50011">
    <property type="entry name" value="PROTEIN_KINASE_DOM"/>
    <property type="match status" value="1"/>
</dbReference>
<evidence type="ECO:0000256" key="2">
    <source>
        <dbReference type="ARBA" id="ARBA00022679"/>
    </source>
</evidence>
<comment type="similarity">
    <text evidence="8">Belongs to the protein kinase superfamily. Ser/Thr protein kinase family. MAP kinase subfamily.</text>
</comment>
<dbReference type="VEuPathDB" id="GiardiaDB:QR46_1372"/>
<evidence type="ECO:0000256" key="3">
    <source>
        <dbReference type="ARBA" id="ARBA00022741"/>
    </source>
</evidence>
<dbReference type="PROSITE" id="PS00108">
    <property type="entry name" value="PROTEIN_KINASE_ST"/>
    <property type="match status" value="1"/>
</dbReference>
<dbReference type="InterPro" id="IPR011009">
    <property type="entry name" value="Kinase-like_dom_sf"/>
</dbReference>
<dbReference type="InterPro" id="IPR008271">
    <property type="entry name" value="Ser/Thr_kinase_AS"/>
</dbReference>
<dbReference type="PROSITE" id="PS01351">
    <property type="entry name" value="MAPK"/>
    <property type="match status" value="1"/>
</dbReference>
<proteinExistence type="inferred from homology"/>
<evidence type="ECO:0000256" key="6">
    <source>
        <dbReference type="PROSITE-ProRule" id="PRU10141"/>
    </source>
</evidence>
<evidence type="ECO:0000256" key="8">
    <source>
        <dbReference type="RuleBase" id="RU361165"/>
    </source>
</evidence>
<protein>
    <recommendedName>
        <fullName evidence="8">Mitogen-activated protein kinase</fullName>
        <ecNumber evidence="8">2.7.11.24</ecNumber>
    </recommendedName>
</protein>
<dbReference type="AlphaFoldDB" id="A0A132NX52"/>
<sequence length="419" mass="47861">MITKALTLPYTIIQFPILSDQKTSKADLNYRSQKMPLAVFNIKGTRFCVPDYYKVTKALGAGAYGVVAEAVDTRSNTTVAIKKISNLFVHLVDSKRTLREITILRMLHHENIVKLLDVLVPEDPSNFDDLYVVFDFMQTDMHKIISSKQDLSPDHMQYFVYQLLRGLKYLHSANCVHRDLKPSNLLLNSDCALEICDLGLARLVDDHAAKTKELKDAEKHDTQMTEYVATRWYRAPEIILGWPQYGKPVDIFSVGCIFAELIARKPLFPGRDYIHQLHLILEVLGTPEKELLDRIASDSAKSYVLALKPSAPQDLSKKFPMLDETGIDLLTRMLTLDPLKRITVNECLSHPYFEGIHDESDEPVYTGPSLELFFEKYELTKPLLEMCFLNEARKFHPDELKDEVAKRAKALGIPESVWM</sequence>
<comment type="activity regulation">
    <text evidence="8">Activated by threonine and tyrosine phosphorylation.</text>
</comment>
<feature type="binding site" evidence="6">
    <location>
        <position position="83"/>
    </location>
    <ligand>
        <name>ATP</name>
        <dbReference type="ChEBI" id="CHEBI:30616"/>
    </ligand>
</feature>
<gene>
    <name evidence="10" type="ORF">QR46_1372</name>
</gene>
<dbReference type="FunFam" id="1.10.510.10:FF:000040">
    <property type="entry name" value="Mitogen-activated protein kinase"/>
    <property type="match status" value="1"/>
</dbReference>
<dbReference type="Proteomes" id="UP000070089">
    <property type="component" value="Unassembled WGS sequence"/>
</dbReference>
<evidence type="ECO:0000256" key="4">
    <source>
        <dbReference type="ARBA" id="ARBA00022777"/>
    </source>
</evidence>
<evidence type="ECO:0000313" key="10">
    <source>
        <dbReference type="EMBL" id="KWX14628.1"/>
    </source>
</evidence>
<dbReference type="OrthoDB" id="192887at2759"/>
<comment type="catalytic activity">
    <reaction evidence="8">
        <text>L-threonyl-[protein] + ATP = O-phospho-L-threonyl-[protein] + ADP + H(+)</text>
        <dbReference type="Rhea" id="RHEA:46608"/>
        <dbReference type="Rhea" id="RHEA-COMP:11060"/>
        <dbReference type="Rhea" id="RHEA-COMP:11605"/>
        <dbReference type="ChEBI" id="CHEBI:15378"/>
        <dbReference type="ChEBI" id="CHEBI:30013"/>
        <dbReference type="ChEBI" id="CHEBI:30616"/>
        <dbReference type="ChEBI" id="CHEBI:61977"/>
        <dbReference type="ChEBI" id="CHEBI:456216"/>
        <dbReference type="EC" id="2.7.11.24"/>
    </reaction>
</comment>
<evidence type="ECO:0000313" key="11">
    <source>
        <dbReference type="Proteomes" id="UP000070089"/>
    </source>
</evidence>
<dbReference type="InterPro" id="IPR017441">
    <property type="entry name" value="Protein_kinase_ATP_BS"/>
</dbReference>
<evidence type="ECO:0000256" key="7">
    <source>
        <dbReference type="RuleBase" id="RU000304"/>
    </source>
</evidence>
<keyword evidence="2 8" id="KW-0808">Transferase</keyword>
<evidence type="ECO:0000256" key="1">
    <source>
        <dbReference type="ARBA" id="ARBA00022527"/>
    </source>
</evidence>
<dbReference type="Gene3D" id="3.30.200.20">
    <property type="entry name" value="Phosphorylase Kinase, domain 1"/>
    <property type="match status" value="1"/>
</dbReference>
<feature type="domain" description="Protein kinase" evidence="9">
    <location>
        <begin position="53"/>
        <end position="353"/>
    </location>
</feature>
<dbReference type="SMART" id="SM00220">
    <property type="entry name" value="S_TKc"/>
    <property type="match status" value="1"/>
</dbReference>
<dbReference type="GO" id="GO:0004707">
    <property type="term" value="F:MAP kinase activity"/>
    <property type="evidence" value="ECO:0007669"/>
    <property type="project" value="UniProtKB-EC"/>
</dbReference>
<keyword evidence="8" id="KW-0460">Magnesium</keyword>
<keyword evidence="5 6" id="KW-0067">ATP-binding</keyword>
<name>A0A132NX52_GIAIN</name>
<dbReference type="PROSITE" id="PS00107">
    <property type="entry name" value="PROTEIN_KINASE_ATP"/>
    <property type="match status" value="1"/>
</dbReference>
<reference evidence="10 11" key="1">
    <citation type="journal article" date="2015" name="Mol. Biochem. Parasitol.">
        <title>Identification of polymorphic genes for use in assemblage B genotyping assays through comparative genomics of multiple assemblage B Giardia duodenalis isolates.</title>
        <authorList>
            <person name="Wielinga C."/>
            <person name="Thompson R.C."/>
            <person name="Monis P."/>
            <person name="Ryan U."/>
        </authorList>
    </citation>
    <scope>NUCLEOTIDE SEQUENCE [LARGE SCALE GENOMIC DNA]</scope>
    <source>
        <strain evidence="10 11">BAH15c1</strain>
    </source>
</reference>
<evidence type="ECO:0000259" key="9">
    <source>
        <dbReference type="PROSITE" id="PS50011"/>
    </source>
</evidence>
<accession>A0A132NX52</accession>
<dbReference type="EC" id="2.7.11.24" evidence="8"/>
<keyword evidence="3 6" id="KW-0547">Nucleotide-binding</keyword>
<dbReference type="Gene3D" id="1.10.510.10">
    <property type="entry name" value="Transferase(Phosphotransferase) domain 1"/>
    <property type="match status" value="1"/>
</dbReference>
<organism evidence="10 11">
    <name type="scientific">Giardia duodenalis assemblage B</name>
    <dbReference type="NCBI Taxonomy" id="1394984"/>
    <lineage>
        <taxon>Eukaryota</taxon>
        <taxon>Metamonada</taxon>
        <taxon>Diplomonadida</taxon>
        <taxon>Hexamitidae</taxon>
        <taxon>Giardiinae</taxon>
        <taxon>Giardia</taxon>
    </lineage>
</organism>
<comment type="cofactor">
    <cofactor evidence="8">
        <name>Mg(2+)</name>
        <dbReference type="ChEBI" id="CHEBI:18420"/>
    </cofactor>
</comment>